<feature type="domain" description="Pyridine nucleotide-disulphide oxidoreductase dimerisation" evidence="7">
    <location>
        <begin position="329"/>
        <end position="424"/>
    </location>
</feature>
<keyword evidence="10" id="KW-1185">Reference proteome</keyword>
<dbReference type="InterPro" id="IPR036188">
    <property type="entry name" value="FAD/NAD-bd_sf"/>
</dbReference>
<dbReference type="EMBL" id="CP049742">
    <property type="protein sequence ID" value="QPC46049.1"/>
    <property type="molecule type" value="Genomic_DNA"/>
</dbReference>
<evidence type="ECO:0000256" key="2">
    <source>
        <dbReference type="ARBA" id="ARBA00009130"/>
    </source>
</evidence>
<proteinExistence type="inferred from homology"/>
<dbReference type="GO" id="GO:0016491">
    <property type="term" value="F:oxidoreductase activity"/>
    <property type="evidence" value="ECO:0007669"/>
    <property type="project" value="UniProtKB-KW"/>
</dbReference>
<evidence type="ECO:0000256" key="3">
    <source>
        <dbReference type="ARBA" id="ARBA00022630"/>
    </source>
</evidence>
<dbReference type="InterPro" id="IPR016156">
    <property type="entry name" value="FAD/NAD-linked_Rdtase_dimer_sf"/>
</dbReference>
<evidence type="ECO:0000313" key="10">
    <source>
        <dbReference type="Proteomes" id="UP000593626"/>
    </source>
</evidence>
<evidence type="ECO:0000256" key="1">
    <source>
        <dbReference type="ARBA" id="ARBA00001974"/>
    </source>
</evidence>
<evidence type="ECO:0000259" key="8">
    <source>
        <dbReference type="Pfam" id="PF07992"/>
    </source>
</evidence>
<dbReference type="Pfam" id="PF07992">
    <property type="entry name" value="Pyr_redox_2"/>
    <property type="match status" value="1"/>
</dbReference>
<dbReference type="PANTHER" id="PTHR43429">
    <property type="entry name" value="PYRIDINE NUCLEOTIDE-DISULFIDE OXIDOREDUCTASE DOMAIN-CONTAINING"/>
    <property type="match status" value="1"/>
</dbReference>
<dbReference type="InterPro" id="IPR050260">
    <property type="entry name" value="FAD-bd_OxRdtase"/>
</dbReference>
<comment type="similarity">
    <text evidence="2">Belongs to the class-III pyridine nucleotide-disulfide oxidoreductase family.</text>
</comment>
<reference evidence="9 10" key="1">
    <citation type="submission" date="2019-07" db="EMBL/GenBank/DDBJ databases">
        <title>Genome sequence of 2 isolates from Red Sea Mangroves.</title>
        <authorList>
            <person name="Sefrji F."/>
            <person name="Michoud G."/>
            <person name="Merlino G."/>
            <person name="Daffonchio D."/>
        </authorList>
    </citation>
    <scope>NUCLEOTIDE SEQUENCE [LARGE SCALE GENOMIC DNA]</scope>
    <source>
        <strain evidence="9 10">R1DC41</strain>
    </source>
</reference>
<accession>A0A7S8C9U5</accession>
<dbReference type="Proteomes" id="UP000593626">
    <property type="component" value="Chromosome"/>
</dbReference>
<evidence type="ECO:0000259" key="7">
    <source>
        <dbReference type="Pfam" id="PF02852"/>
    </source>
</evidence>
<dbReference type="KEGG" id="mcui:G8O30_03280"/>
<protein>
    <submittedName>
        <fullName evidence="9">FAD-dependent oxidoreductase</fullName>
    </submittedName>
</protein>
<evidence type="ECO:0000256" key="4">
    <source>
        <dbReference type="ARBA" id="ARBA00022827"/>
    </source>
</evidence>
<name>A0A7S8C9U5_9BACI</name>
<dbReference type="InterPro" id="IPR004099">
    <property type="entry name" value="Pyr_nucl-diS_OxRdtase_dimer"/>
</dbReference>
<dbReference type="Gene3D" id="3.50.50.60">
    <property type="entry name" value="FAD/NAD(P)-binding domain"/>
    <property type="match status" value="2"/>
</dbReference>
<evidence type="ECO:0000313" key="9">
    <source>
        <dbReference type="EMBL" id="QPC46049.1"/>
    </source>
</evidence>
<evidence type="ECO:0000256" key="6">
    <source>
        <dbReference type="ARBA" id="ARBA00023284"/>
    </source>
</evidence>
<dbReference type="RefSeq" id="WP_239673571.1">
    <property type="nucleotide sequence ID" value="NZ_CP049742.1"/>
</dbReference>
<keyword evidence="5" id="KW-0560">Oxidoreductase</keyword>
<dbReference type="PRINTS" id="PR00368">
    <property type="entry name" value="FADPNR"/>
</dbReference>
<comment type="cofactor">
    <cofactor evidence="1">
        <name>FAD</name>
        <dbReference type="ChEBI" id="CHEBI:57692"/>
    </cofactor>
</comment>
<keyword evidence="6" id="KW-0676">Redox-active center</keyword>
<sequence length="431" mass="46795">MTKVVIVGAVGGGATVASQIRRYDKECTIDIFEKNGYVAFSNCGMPYVVGGVVEDREEIIPDPEDFSKKYDVRLHLHHEVIDIQRDSKAVIVKNNTTTFEIPYDTLILSPGGHAVLPDIPGSTLPHCFRLRTIEQMDHILQYIKENTPISAVIVGGGAIGVEMAEALQLLQIETTIIERNKHVMSRLDPFISEGLAKDLESKGISIITEDEVIEVTEDNQVATKHNGNLQADMVLFSIGIQPNTDLAKKANLTIGETSGIKVNNVGLTSDPSIYALGDAVEVIHTVTNQPFRVPLAWPAHRQAFVIANNIAGNNIAYSGSQATNIVKGFDYVVASTGATSSQLKEANIHFGRIEHESKQHAGYYPGAHPIRIVVFFDKATMKILGAQVGGTTGVDKRIDVLSAFILLGGTVDQLAQLEIAYAPPSLLQKIH</sequence>
<gene>
    <name evidence="9" type="ORF">G8O30_03280</name>
</gene>
<dbReference type="PANTHER" id="PTHR43429:SF1">
    <property type="entry name" value="NAD(P)H SULFUR OXIDOREDUCTASE (COA-DEPENDENT)"/>
    <property type="match status" value="1"/>
</dbReference>
<dbReference type="SUPFAM" id="SSF55424">
    <property type="entry name" value="FAD/NAD-linked reductases, dimerisation (C-terminal) domain"/>
    <property type="match status" value="1"/>
</dbReference>
<dbReference type="InterPro" id="IPR023753">
    <property type="entry name" value="FAD/NAD-binding_dom"/>
</dbReference>
<dbReference type="SUPFAM" id="SSF51905">
    <property type="entry name" value="FAD/NAD(P)-binding domain"/>
    <property type="match status" value="2"/>
</dbReference>
<dbReference type="PRINTS" id="PR00411">
    <property type="entry name" value="PNDRDTASEI"/>
</dbReference>
<dbReference type="AlphaFoldDB" id="A0A7S8C9U5"/>
<organism evidence="9 10">
    <name type="scientific">Mangrovibacillus cuniculi</name>
    <dbReference type="NCBI Taxonomy" id="2593652"/>
    <lineage>
        <taxon>Bacteria</taxon>
        <taxon>Bacillati</taxon>
        <taxon>Bacillota</taxon>
        <taxon>Bacilli</taxon>
        <taxon>Bacillales</taxon>
        <taxon>Bacillaceae</taxon>
        <taxon>Mangrovibacillus</taxon>
    </lineage>
</organism>
<evidence type="ECO:0000256" key="5">
    <source>
        <dbReference type="ARBA" id="ARBA00023002"/>
    </source>
</evidence>
<dbReference type="Pfam" id="PF02852">
    <property type="entry name" value="Pyr_redox_dim"/>
    <property type="match status" value="1"/>
</dbReference>
<feature type="domain" description="FAD/NAD(P)-binding" evidence="8">
    <location>
        <begin position="3"/>
        <end position="288"/>
    </location>
</feature>
<keyword evidence="3" id="KW-0285">Flavoprotein</keyword>
<keyword evidence="4" id="KW-0274">FAD</keyword>